<dbReference type="SUPFAM" id="SSF52540">
    <property type="entry name" value="P-loop containing nucleoside triphosphate hydrolases"/>
    <property type="match status" value="1"/>
</dbReference>
<reference evidence="12 13" key="1">
    <citation type="submission" date="2017-07" db="EMBL/GenBank/DDBJ databases">
        <title>Isolation and whole genome analysis of endospore-forming bacteria from heroin.</title>
        <authorList>
            <person name="Kalinowski J."/>
            <person name="Ahrens B."/>
            <person name="Al-Dilaimi A."/>
            <person name="Winkler A."/>
            <person name="Wibberg D."/>
            <person name="Schleenbecker U."/>
            <person name="Ruckert C."/>
            <person name="Wolfel R."/>
            <person name="Grass G."/>
        </authorList>
    </citation>
    <scope>NUCLEOTIDE SEQUENCE [LARGE SCALE GENOMIC DNA]</scope>
    <source>
        <strain evidence="12 13">7539</strain>
    </source>
</reference>
<dbReference type="InterPro" id="IPR036640">
    <property type="entry name" value="ABC1_TM_sf"/>
</dbReference>
<dbReference type="Pfam" id="PF00005">
    <property type="entry name" value="ABC_tran"/>
    <property type="match status" value="1"/>
</dbReference>
<evidence type="ECO:0000256" key="8">
    <source>
        <dbReference type="ARBA" id="ARBA00023136"/>
    </source>
</evidence>
<dbReference type="InterPro" id="IPR003593">
    <property type="entry name" value="AAA+_ATPase"/>
</dbReference>
<feature type="transmembrane region" description="Helical" evidence="9">
    <location>
        <begin position="173"/>
        <end position="193"/>
    </location>
</feature>
<comment type="subcellular location">
    <subcellularLocation>
        <location evidence="1">Cell membrane</location>
        <topology evidence="1">Multi-pass membrane protein</topology>
    </subcellularLocation>
</comment>
<dbReference type="InterPro" id="IPR011527">
    <property type="entry name" value="ABC1_TM_dom"/>
</dbReference>
<keyword evidence="2" id="KW-0813">Transport</keyword>
<dbReference type="PANTHER" id="PTHR43394:SF1">
    <property type="entry name" value="ATP-BINDING CASSETTE SUB-FAMILY B MEMBER 10, MITOCHONDRIAL"/>
    <property type="match status" value="1"/>
</dbReference>
<proteinExistence type="predicted"/>
<evidence type="ECO:0000313" key="13">
    <source>
        <dbReference type="Proteomes" id="UP000216207"/>
    </source>
</evidence>
<evidence type="ECO:0000256" key="4">
    <source>
        <dbReference type="ARBA" id="ARBA00022692"/>
    </source>
</evidence>
<dbReference type="PROSITE" id="PS00211">
    <property type="entry name" value="ABC_TRANSPORTER_1"/>
    <property type="match status" value="1"/>
</dbReference>
<keyword evidence="7 9" id="KW-1133">Transmembrane helix</keyword>
<dbReference type="InterPro" id="IPR027417">
    <property type="entry name" value="P-loop_NTPase"/>
</dbReference>
<dbReference type="Gene3D" id="3.40.50.300">
    <property type="entry name" value="P-loop containing nucleotide triphosphate hydrolases"/>
    <property type="match status" value="1"/>
</dbReference>
<evidence type="ECO:0000256" key="1">
    <source>
        <dbReference type="ARBA" id="ARBA00004651"/>
    </source>
</evidence>
<dbReference type="InterPro" id="IPR017871">
    <property type="entry name" value="ABC_transporter-like_CS"/>
</dbReference>
<dbReference type="GO" id="GO:0005886">
    <property type="term" value="C:plasma membrane"/>
    <property type="evidence" value="ECO:0007669"/>
    <property type="project" value="UniProtKB-SubCell"/>
</dbReference>
<dbReference type="InterPro" id="IPR003439">
    <property type="entry name" value="ABC_transporter-like_ATP-bd"/>
</dbReference>
<dbReference type="Proteomes" id="UP000216207">
    <property type="component" value="Unassembled WGS sequence"/>
</dbReference>
<evidence type="ECO:0000313" key="12">
    <source>
        <dbReference type="EMBL" id="PAE87297.1"/>
    </source>
</evidence>
<evidence type="ECO:0000256" key="7">
    <source>
        <dbReference type="ARBA" id="ARBA00022989"/>
    </source>
</evidence>
<keyword evidence="4 9" id="KW-0812">Transmembrane</keyword>
<dbReference type="PROSITE" id="PS50893">
    <property type="entry name" value="ABC_TRANSPORTER_2"/>
    <property type="match status" value="1"/>
</dbReference>
<evidence type="ECO:0000256" key="2">
    <source>
        <dbReference type="ARBA" id="ARBA00022448"/>
    </source>
</evidence>
<keyword evidence="3" id="KW-1003">Cell membrane</keyword>
<dbReference type="GO" id="GO:0015421">
    <property type="term" value="F:ABC-type oligopeptide transporter activity"/>
    <property type="evidence" value="ECO:0007669"/>
    <property type="project" value="TreeGrafter"/>
</dbReference>
<evidence type="ECO:0000259" key="10">
    <source>
        <dbReference type="PROSITE" id="PS50893"/>
    </source>
</evidence>
<feature type="transmembrane region" description="Helical" evidence="9">
    <location>
        <begin position="199"/>
        <end position="216"/>
    </location>
</feature>
<evidence type="ECO:0000256" key="3">
    <source>
        <dbReference type="ARBA" id="ARBA00022475"/>
    </source>
</evidence>
<evidence type="ECO:0000256" key="5">
    <source>
        <dbReference type="ARBA" id="ARBA00022741"/>
    </source>
</evidence>
<keyword evidence="5" id="KW-0547">Nucleotide-binding</keyword>
<gene>
    <name evidence="12" type="ORF">CHH72_19135</name>
</gene>
<feature type="transmembrane region" description="Helical" evidence="9">
    <location>
        <begin position="277"/>
        <end position="298"/>
    </location>
</feature>
<dbReference type="SMART" id="SM00382">
    <property type="entry name" value="AAA"/>
    <property type="match status" value="1"/>
</dbReference>
<dbReference type="Gene3D" id="1.20.1560.10">
    <property type="entry name" value="ABC transporter type 1, transmembrane domain"/>
    <property type="match status" value="1"/>
</dbReference>
<sequence length="612" mass="67795">MKGYFSSISLKGYKNIWMKQWKFTLEMKVGKKMEHELAGSLGARRFWSMVKPFLPKVAWLVLAVVLVIGETSLSLIVPLLTMNFVDEMNAVGLNGQTVVLLASVFFAQLVMSGFALYTMMYIGQKVVFALRKEAWQRMLHLPVPFFDRHSSGELMSRMTNDTLVIKDFLTMQLIPFFSGIVSIIGSIVLLLAIDWKMTLMMLTVVPASLLVMIPLGRSMYKVSKSLQDETASFQGDLGRVLSDIRLVKASLAEGVEQKVGLSRMAKLFRFGMREGKIMAVIQPLMMSAMLIMLVVIFGYGGMRVSAGTLSAGALVAIIFYLFQIAMPFTQMASFFTQFQKALGASERLETILRAEPEKNAENVDGAVAPAGTLSFQGVSFGYTADKPILKEVNFDAPIGKVTAFVGPSGAGKTTLFSLIERFYVPDDGTIQYKGHSIHRLPLHEWRQKIAYVSQDSPIMAGTIRSNLVYGLTDVPEENMTAAVRHANLESFIASLPDRYDTEVGERGVRLSGGQRQRLAIARAMIRDPEILLLDEATAHLDSSSEKLVQEALEVLMEGRTTLVIAHRLATVRHADQLIVLEEGNVTGAGTHAELLDTHPLYKELVSQQLQFN</sequence>
<dbReference type="EMBL" id="NPCC01000036">
    <property type="protein sequence ID" value="PAE87297.1"/>
    <property type="molecule type" value="Genomic_DNA"/>
</dbReference>
<accession>A0A268NUV5</accession>
<protein>
    <submittedName>
        <fullName evidence="12">Multidrug ABC transporter permease</fullName>
    </submittedName>
</protein>
<dbReference type="PANTHER" id="PTHR43394">
    <property type="entry name" value="ATP-DEPENDENT PERMEASE MDL1, MITOCHONDRIAL"/>
    <property type="match status" value="1"/>
</dbReference>
<feature type="domain" description="ABC transporter" evidence="10">
    <location>
        <begin position="373"/>
        <end position="607"/>
    </location>
</feature>
<dbReference type="CDD" id="cd18551">
    <property type="entry name" value="ABC_6TM_LmrA_like"/>
    <property type="match status" value="1"/>
</dbReference>
<feature type="transmembrane region" description="Helical" evidence="9">
    <location>
        <begin position="304"/>
        <end position="322"/>
    </location>
</feature>
<feature type="domain" description="ABC transmembrane type-1" evidence="11">
    <location>
        <begin position="61"/>
        <end position="340"/>
    </location>
</feature>
<dbReference type="InterPro" id="IPR039421">
    <property type="entry name" value="Type_1_exporter"/>
</dbReference>
<name>A0A268NUV5_SHOCL</name>
<organism evidence="12 13">
    <name type="scientific">Shouchella clausii</name>
    <name type="common">Alkalihalobacillus clausii</name>
    <dbReference type="NCBI Taxonomy" id="79880"/>
    <lineage>
        <taxon>Bacteria</taxon>
        <taxon>Bacillati</taxon>
        <taxon>Bacillota</taxon>
        <taxon>Bacilli</taxon>
        <taxon>Bacillales</taxon>
        <taxon>Bacillaceae</taxon>
        <taxon>Shouchella</taxon>
    </lineage>
</organism>
<feature type="transmembrane region" description="Helical" evidence="9">
    <location>
        <begin position="57"/>
        <end position="80"/>
    </location>
</feature>
<dbReference type="SUPFAM" id="SSF90123">
    <property type="entry name" value="ABC transporter transmembrane region"/>
    <property type="match status" value="1"/>
</dbReference>
<keyword evidence="6" id="KW-0067">ATP-binding</keyword>
<dbReference type="FunFam" id="3.40.50.300:FF:000221">
    <property type="entry name" value="Multidrug ABC transporter ATP-binding protein"/>
    <property type="match status" value="1"/>
</dbReference>
<keyword evidence="8 9" id="KW-0472">Membrane</keyword>
<evidence type="ECO:0000256" key="9">
    <source>
        <dbReference type="SAM" id="Phobius"/>
    </source>
</evidence>
<dbReference type="GO" id="GO:0016887">
    <property type="term" value="F:ATP hydrolysis activity"/>
    <property type="evidence" value="ECO:0007669"/>
    <property type="project" value="InterPro"/>
</dbReference>
<dbReference type="GO" id="GO:0005524">
    <property type="term" value="F:ATP binding"/>
    <property type="evidence" value="ECO:0007669"/>
    <property type="project" value="UniProtKB-KW"/>
</dbReference>
<dbReference type="AlphaFoldDB" id="A0A268NUV5"/>
<dbReference type="PROSITE" id="PS50929">
    <property type="entry name" value="ABC_TM1F"/>
    <property type="match status" value="1"/>
</dbReference>
<evidence type="ECO:0000259" key="11">
    <source>
        <dbReference type="PROSITE" id="PS50929"/>
    </source>
</evidence>
<evidence type="ECO:0000256" key="6">
    <source>
        <dbReference type="ARBA" id="ARBA00022840"/>
    </source>
</evidence>
<feature type="transmembrane region" description="Helical" evidence="9">
    <location>
        <begin position="100"/>
        <end position="122"/>
    </location>
</feature>
<dbReference type="Pfam" id="PF00664">
    <property type="entry name" value="ABC_membrane"/>
    <property type="match status" value="1"/>
</dbReference>
<comment type="caution">
    <text evidence="12">The sequence shown here is derived from an EMBL/GenBank/DDBJ whole genome shotgun (WGS) entry which is preliminary data.</text>
</comment>